<evidence type="ECO:0000256" key="1">
    <source>
        <dbReference type="ARBA" id="ARBA00004953"/>
    </source>
</evidence>
<dbReference type="PANTHER" id="PTHR43467">
    <property type="entry name" value="COBALT-PRECORRIN-2 C(20)-METHYLTRANSFERASE"/>
    <property type="match status" value="1"/>
</dbReference>
<dbReference type="AlphaFoldDB" id="A0A1H9RD04"/>
<organism evidence="7 8">
    <name type="scientific">Pseudomonas soli</name>
    <dbReference type="NCBI Taxonomy" id="1306993"/>
    <lineage>
        <taxon>Bacteria</taxon>
        <taxon>Pseudomonadati</taxon>
        <taxon>Pseudomonadota</taxon>
        <taxon>Gammaproteobacteria</taxon>
        <taxon>Pseudomonadales</taxon>
        <taxon>Pseudomonadaceae</taxon>
        <taxon>Pseudomonas</taxon>
    </lineage>
</organism>
<dbReference type="NCBIfam" id="TIGR02434">
    <property type="entry name" value="CobF"/>
    <property type="match status" value="1"/>
</dbReference>
<dbReference type="Pfam" id="PF00590">
    <property type="entry name" value="TP_methylase"/>
    <property type="match status" value="1"/>
</dbReference>
<dbReference type="GO" id="GO:0043819">
    <property type="term" value="F:precorrin-6A synthase (deacetylating) activity"/>
    <property type="evidence" value="ECO:0007669"/>
    <property type="project" value="InterPro"/>
</dbReference>
<dbReference type="PANTHER" id="PTHR43467:SF1">
    <property type="entry name" value="PRECORRIN-6A SYNTHASE [DEACETYLATING]"/>
    <property type="match status" value="1"/>
</dbReference>
<evidence type="ECO:0000313" key="8">
    <source>
        <dbReference type="Proteomes" id="UP000199221"/>
    </source>
</evidence>
<gene>
    <name evidence="7" type="ORF">SAMN05216230_11115</name>
</gene>
<name>A0A1H9RD04_9PSED</name>
<dbReference type="InterPro" id="IPR014777">
    <property type="entry name" value="4pyrrole_Mease_sub1"/>
</dbReference>
<dbReference type="Gene3D" id="3.40.1010.10">
    <property type="entry name" value="Cobalt-precorrin-4 Transmethylase, Domain 1"/>
    <property type="match status" value="1"/>
</dbReference>
<dbReference type="PIRSF" id="PIRSF036525">
    <property type="entry name" value="CobF"/>
    <property type="match status" value="1"/>
</dbReference>
<evidence type="ECO:0000256" key="5">
    <source>
        <dbReference type="ARBA" id="ARBA00022691"/>
    </source>
</evidence>
<evidence type="ECO:0000313" key="7">
    <source>
        <dbReference type="EMBL" id="SER70574.1"/>
    </source>
</evidence>
<dbReference type="InterPro" id="IPR012797">
    <property type="entry name" value="CobF"/>
</dbReference>
<reference evidence="7 8" key="1">
    <citation type="submission" date="2016-10" db="EMBL/GenBank/DDBJ databases">
        <authorList>
            <person name="de Groot N.N."/>
        </authorList>
    </citation>
    <scope>NUCLEOTIDE SEQUENCE [LARGE SCALE GENOMIC DNA]</scope>
    <source>
        <strain evidence="7 8">LMG 27941</strain>
    </source>
</reference>
<dbReference type="SUPFAM" id="SSF53790">
    <property type="entry name" value="Tetrapyrrole methylase"/>
    <property type="match status" value="1"/>
</dbReference>
<evidence type="ECO:0000256" key="4">
    <source>
        <dbReference type="ARBA" id="ARBA00022679"/>
    </source>
</evidence>
<evidence type="ECO:0000256" key="3">
    <source>
        <dbReference type="ARBA" id="ARBA00022603"/>
    </source>
</evidence>
<dbReference type="EMBL" id="FOEQ01000011">
    <property type="protein sequence ID" value="SER70574.1"/>
    <property type="molecule type" value="Genomic_DNA"/>
</dbReference>
<evidence type="ECO:0000256" key="2">
    <source>
        <dbReference type="ARBA" id="ARBA00022573"/>
    </source>
</evidence>
<dbReference type="InterPro" id="IPR000878">
    <property type="entry name" value="4pyrrol_Mease"/>
</dbReference>
<dbReference type="Gene3D" id="3.30.950.10">
    <property type="entry name" value="Methyltransferase, Cobalt-precorrin-4 Transmethylase, Domain 2"/>
    <property type="match status" value="1"/>
</dbReference>
<protein>
    <submittedName>
        <fullName evidence="7">Precorrin-6A synthase (Deacetylating)</fullName>
    </submittedName>
</protein>
<keyword evidence="4" id="KW-0808">Transferase</keyword>
<dbReference type="GO" id="GO:0009236">
    <property type="term" value="P:cobalamin biosynthetic process"/>
    <property type="evidence" value="ECO:0007669"/>
    <property type="project" value="UniProtKB-KW"/>
</dbReference>
<dbReference type="CDD" id="cd11643">
    <property type="entry name" value="Precorrin-6A-synthase"/>
    <property type="match status" value="1"/>
</dbReference>
<dbReference type="Proteomes" id="UP000199221">
    <property type="component" value="Unassembled WGS sequence"/>
</dbReference>
<keyword evidence="3" id="KW-0489">Methyltransferase</keyword>
<sequence length="259" mass="28987">MTTGNQAGQAMKQLLLIGIGPGDPRQVTYEAVEALRRATVFFVLDKGSDKDELVHLRRAILERYLPEGGYRLVQVEDPRRDGQAPDYVGAVQDWHAQRAALYARLIEDELGSDDIGAFLLWGEPALYDSTLRILDLVRERGLALALQVIPGISSIQVLAARHQIPLNRIGEPLTVLPGRRLGEQSRIDNVLVMLDGQCAFAALDDPQLVIYWGAYLGTPDELLVSGPLQAVKARILELRDEARRRKGWIMDTYLLRREE</sequence>
<dbReference type="GO" id="GO:0032259">
    <property type="term" value="P:methylation"/>
    <property type="evidence" value="ECO:0007669"/>
    <property type="project" value="UniProtKB-KW"/>
</dbReference>
<dbReference type="InterPro" id="IPR035996">
    <property type="entry name" value="4pyrrol_Methylase_sf"/>
</dbReference>
<dbReference type="InterPro" id="IPR014776">
    <property type="entry name" value="4pyrrole_Mease_sub2"/>
</dbReference>
<keyword evidence="2" id="KW-0169">Cobalamin biosynthesis</keyword>
<proteinExistence type="predicted"/>
<comment type="pathway">
    <text evidence="1">Cofactor biosynthesis; adenosylcobalamin biosynthesis.</text>
</comment>
<evidence type="ECO:0000259" key="6">
    <source>
        <dbReference type="Pfam" id="PF00590"/>
    </source>
</evidence>
<feature type="domain" description="Tetrapyrrole methylase" evidence="6">
    <location>
        <begin position="14"/>
        <end position="230"/>
    </location>
</feature>
<accession>A0A1H9RD04</accession>
<keyword evidence="5" id="KW-0949">S-adenosyl-L-methionine</keyword>